<evidence type="ECO:0000256" key="1">
    <source>
        <dbReference type="SAM" id="MobiDB-lite"/>
    </source>
</evidence>
<keyword evidence="2" id="KW-0812">Transmembrane</keyword>
<protein>
    <submittedName>
        <fullName evidence="3">Uncharacterized protein</fullName>
    </submittedName>
</protein>
<feature type="transmembrane region" description="Helical" evidence="2">
    <location>
        <begin position="54"/>
        <end position="74"/>
    </location>
</feature>
<dbReference type="EMBL" id="HBFX01040850">
    <property type="protein sequence ID" value="CAD8973603.1"/>
    <property type="molecule type" value="Transcribed_RNA"/>
</dbReference>
<feature type="transmembrane region" description="Helical" evidence="2">
    <location>
        <begin position="156"/>
        <end position="174"/>
    </location>
</feature>
<name>A0A6U2CJF9_HEMAN</name>
<feature type="transmembrane region" description="Helical" evidence="2">
    <location>
        <begin position="186"/>
        <end position="208"/>
    </location>
</feature>
<reference evidence="3" key="1">
    <citation type="submission" date="2021-01" db="EMBL/GenBank/DDBJ databases">
        <authorList>
            <person name="Corre E."/>
            <person name="Pelletier E."/>
            <person name="Niang G."/>
            <person name="Scheremetjew M."/>
            <person name="Finn R."/>
            <person name="Kale V."/>
            <person name="Holt S."/>
            <person name="Cochrane G."/>
            <person name="Meng A."/>
            <person name="Brown T."/>
            <person name="Cohen L."/>
        </authorList>
    </citation>
    <scope>NUCLEOTIDE SEQUENCE</scope>
    <source>
        <strain evidence="3">CCMP644</strain>
    </source>
</reference>
<dbReference type="AlphaFoldDB" id="A0A6U2CJF9"/>
<feature type="transmembrane region" description="Helical" evidence="2">
    <location>
        <begin position="127"/>
        <end position="149"/>
    </location>
</feature>
<keyword evidence="2" id="KW-0472">Membrane</keyword>
<evidence type="ECO:0000313" key="3">
    <source>
        <dbReference type="EMBL" id="CAD8973603.1"/>
    </source>
</evidence>
<organism evidence="3">
    <name type="scientific">Hemiselmis andersenii</name>
    <name type="common">Cryptophyte alga</name>
    <dbReference type="NCBI Taxonomy" id="464988"/>
    <lineage>
        <taxon>Eukaryota</taxon>
        <taxon>Cryptophyceae</taxon>
        <taxon>Cryptomonadales</taxon>
        <taxon>Hemiselmidaceae</taxon>
        <taxon>Hemiselmis</taxon>
    </lineage>
</organism>
<keyword evidence="2" id="KW-1133">Transmembrane helix</keyword>
<sequence>MGGVGGERMYEDGGWSNDDGESVVDPGASLRRDAGGNQAGAAARKKGGRALSTLVHTVLFLTASVGFTISFAMLGDEQPWALDLEATEGVLGIGRGQNGEVGESLEEWLSRLGGEADRERLFLFVRMLYTCCAWSCLFVCTSIISITFLAPRNRPLVFVSQIVISLEASMYTHFFSVFLKGSRHRRTLHCLLVCNWLAVLIHIFDFYLRRRGKRQPDPSPATGKGKLRQAKSE</sequence>
<feature type="region of interest" description="Disordered" evidence="1">
    <location>
        <begin position="1"/>
        <end position="40"/>
    </location>
</feature>
<feature type="region of interest" description="Disordered" evidence="1">
    <location>
        <begin position="214"/>
        <end position="233"/>
    </location>
</feature>
<evidence type="ECO:0000256" key="2">
    <source>
        <dbReference type="SAM" id="Phobius"/>
    </source>
</evidence>
<accession>A0A6U2CJF9</accession>
<proteinExistence type="predicted"/>
<gene>
    <name evidence="3" type="ORF">HAND00432_LOCUS24604</name>
</gene>